<evidence type="ECO:0000256" key="3">
    <source>
        <dbReference type="ARBA" id="ARBA00004762"/>
    </source>
</evidence>
<comment type="subunit">
    <text evidence="5 14 15">Homodimer.</text>
</comment>
<dbReference type="HAMAP" id="MF_01033">
    <property type="entry name" value="LeuB_type1"/>
    <property type="match status" value="1"/>
</dbReference>
<dbReference type="PROSITE" id="PS00470">
    <property type="entry name" value="IDH_IMDH"/>
    <property type="match status" value="1"/>
</dbReference>
<comment type="cofactor">
    <cofactor evidence="2">
        <name>Mn(2+)</name>
        <dbReference type="ChEBI" id="CHEBI:29035"/>
    </cofactor>
</comment>
<comment type="catalytic activity">
    <reaction evidence="1 14 15">
        <text>(2R,3S)-3-isopropylmalate + NAD(+) = 4-methyl-2-oxopentanoate + CO2 + NADH</text>
        <dbReference type="Rhea" id="RHEA:32271"/>
        <dbReference type="ChEBI" id="CHEBI:16526"/>
        <dbReference type="ChEBI" id="CHEBI:17865"/>
        <dbReference type="ChEBI" id="CHEBI:35121"/>
        <dbReference type="ChEBI" id="CHEBI:57540"/>
        <dbReference type="ChEBI" id="CHEBI:57945"/>
        <dbReference type="EC" id="1.1.1.85"/>
    </reaction>
</comment>
<dbReference type="NCBIfam" id="TIGR00169">
    <property type="entry name" value="leuB"/>
    <property type="match status" value="1"/>
</dbReference>
<keyword evidence="14" id="KW-0963">Cytoplasm</keyword>
<dbReference type="UniPathway" id="UPA00048">
    <property type="reaction ID" value="UER00072"/>
</dbReference>
<evidence type="ECO:0000256" key="4">
    <source>
        <dbReference type="ARBA" id="ARBA00008319"/>
    </source>
</evidence>
<comment type="caution">
    <text evidence="18">The sequence shown here is derived from an EMBL/GenBank/DDBJ whole genome shotgun (WGS) entry which is preliminary data.</text>
</comment>
<dbReference type="InterPro" id="IPR004429">
    <property type="entry name" value="Isopropylmalate_DH"/>
</dbReference>
<dbReference type="GO" id="GO:0005829">
    <property type="term" value="C:cytosol"/>
    <property type="evidence" value="ECO:0007669"/>
    <property type="project" value="TreeGrafter"/>
</dbReference>
<dbReference type="GO" id="GO:0051287">
    <property type="term" value="F:NAD binding"/>
    <property type="evidence" value="ECO:0007669"/>
    <property type="project" value="InterPro"/>
</dbReference>
<keyword evidence="11 14" id="KW-0520">NAD</keyword>
<feature type="site" description="Important for catalysis" evidence="14">
    <location>
        <position position="206"/>
    </location>
</feature>
<comment type="similarity">
    <text evidence="4 14">Belongs to the isocitrate and isopropylmalate dehydrogenases family. LeuB type 1 subfamily.</text>
</comment>
<dbReference type="Pfam" id="PF00180">
    <property type="entry name" value="Iso_dh"/>
    <property type="match status" value="1"/>
</dbReference>
<keyword evidence="7 14" id="KW-0028">Amino-acid biosynthesis</keyword>
<keyword evidence="10 14" id="KW-0560">Oxidoreductase</keyword>
<comment type="cofactor">
    <cofactor evidence="14 15">
        <name>Mg(2+)</name>
        <dbReference type="ChEBI" id="CHEBI:18420"/>
    </cofactor>
    <cofactor evidence="14 15">
        <name>Mn(2+)</name>
        <dbReference type="ChEBI" id="CHEBI:29035"/>
    </cofactor>
    <text evidence="14 15">Binds 1 Mg(2+) or Mn(2+) ion per subunit.</text>
</comment>
<evidence type="ECO:0000256" key="14">
    <source>
        <dbReference type="HAMAP-Rule" id="MF_01033"/>
    </source>
</evidence>
<keyword evidence="12 14" id="KW-0464">Manganese</keyword>
<protein>
    <recommendedName>
        <fullName evidence="14">3-isopropylmalate dehydrogenase</fullName>
        <ecNumber evidence="14">1.1.1.85</ecNumber>
    </recommendedName>
    <alternativeName>
        <fullName evidence="14">3-IPM-DH</fullName>
    </alternativeName>
    <alternativeName>
        <fullName evidence="14">Beta-IPM dehydrogenase</fullName>
        <shortName evidence="14">IMDH</shortName>
    </alternativeName>
</protein>
<dbReference type="AlphaFoldDB" id="A0A7C9JPP9"/>
<evidence type="ECO:0000256" key="7">
    <source>
        <dbReference type="ARBA" id="ARBA00022605"/>
    </source>
</evidence>
<comment type="caution">
    <text evidence="14">Lacks conserved residue(s) required for the propagation of feature annotation.</text>
</comment>
<evidence type="ECO:0000256" key="13">
    <source>
        <dbReference type="ARBA" id="ARBA00023304"/>
    </source>
</evidence>
<feature type="binding site" evidence="14">
    <location>
        <position position="239"/>
    </location>
    <ligand>
        <name>substrate</name>
    </ligand>
</feature>
<feature type="binding site" evidence="14">
    <location>
        <position position="267"/>
    </location>
    <ligand>
        <name>Mg(2+)</name>
        <dbReference type="ChEBI" id="CHEBI:18420"/>
    </ligand>
</feature>
<feature type="domain" description="Isopropylmalate dehydrogenase-like" evidence="17">
    <location>
        <begin position="11"/>
        <end position="370"/>
    </location>
</feature>
<comment type="function">
    <text evidence="14 15">Catalyzes the oxidation of 3-carboxy-2-hydroxy-4-methylpentanoate (3-isopropylmalate) to 3-carboxy-4-methyl-2-oxopentanoate. The product decarboxylates to 4-methyl-2 oxopentanoate.</text>
</comment>
<evidence type="ECO:0000256" key="5">
    <source>
        <dbReference type="ARBA" id="ARBA00011738"/>
    </source>
</evidence>
<keyword evidence="8 14" id="KW-0479">Metal-binding</keyword>
<keyword evidence="9 14" id="KW-0460">Magnesium</keyword>
<evidence type="ECO:0000256" key="12">
    <source>
        <dbReference type="ARBA" id="ARBA00023211"/>
    </source>
</evidence>
<dbReference type="GO" id="GO:0009098">
    <property type="term" value="P:L-leucine biosynthetic process"/>
    <property type="evidence" value="ECO:0007669"/>
    <property type="project" value="UniProtKB-UniRule"/>
</dbReference>
<dbReference type="GO" id="GO:0000287">
    <property type="term" value="F:magnesium ion binding"/>
    <property type="evidence" value="ECO:0007669"/>
    <property type="project" value="InterPro"/>
</dbReference>
<dbReference type="GO" id="GO:0003862">
    <property type="term" value="F:3-isopropylmalate dehydrogenase activity"/>
    <property type="evidence" value="ECO:0007669"/>
    <property type="project" value="UniProtKB-UniRule"/>
</dbReference>
<feature type="compositionally biased region" description="Basic and acidic residues" evidence="16">
    <location>
        <begin position="384"/>
        <end position="397"/>
    </location>
</feature>
<evidence type="ECO:0000256" key="9">
    <source>
        <dbReference type="ARBA" id="ARBA00022842"/>
    </source>
</evidence>
<dbReference type="PANTHER" id="PTHR42979">
    <property type="entry name" value="3-ISOPROPYLMALATE DEHYDROGENASE"/>
    <property type="match status" value="1"/>
</dbReference>
<feature type="binding site" evidence="14">
    <location>
        <begin position="296"/>
        <end position="308"/>
    </location>
    <ligand>
        <name>NAD(+)</name>
        <dbReference type="ChEBI" id="CHEBI:57540"/>
    </ligand>
</feature>
<comment type="subcellular location">
    <subcellularLocation>
        <location evidence="14">Cytoplasm</location>
    </subcellularLocation>
</comment>
<dbReference type="EMBL" id="QWKH01000009">
    <property type="protein sequence ID" value="NBI33935.1"/>
    <property type="molecule type" value="Genomic_DNA"/>
</dbReference>
<feature type="binding site" evidence="14">
    <location>
        <position position="114"/>
    </location>
    <ligand>
        <name>substrate</name>
    </ligand>
</feature>
<keyword evidence="6 14" id="KW-0432">Leucine biosynthesis</keyword>
<feature type="region of interest" description="Disordered" evidence="16">
    <location>
        <begin position="377"/>
        <end position="397"/>
    </location>
</feature>
<dbReference type="Gene3D" id="3.40.718.10">
    <property type="entry name" value="Isopropylmalate Dehydrogenase"/>
    <property type="match status" value="1"/>
</dbReference>
<keyword evidence="13 14" id="KW-0100">Branched-chain amino acid biosynthesis</keyword>
<name>A0A7C9JPP9_9BACT</name>
<dbReference type="InterPro" id="IPR019818">
    <property type="entry name" value="IsoCit/isopropylmalate_DH_CS"/>
</dbReference>
<sequence>MTREAHMKSYKICLLPGDGIGPEIIAEGCKVLDAVGRKYGVSFDYTEALLGGCAIDATGSAFPDETLAAAQAADAVLLAAVGGPKWDTTDPEKPRPEQGLLGIRKALGLYTNLRPVQIFNALAGASTLKPAIIDGVDLMIVRELIGGAYFGERKRFYDEPGSGVNGAPGQRAYDTMEYREYEIDRIARQAFEAARKRRNKVTSVDKANVLESSRLWREVVHRVHDADYPDVQLEDILVDNMAMQLINRPADFDVVVTENLFGDILSDEAAQITGSLGMLASASLGDGTALYEPSHGSAPDIAGKGIANPLAQILSVEMMLRYSFGMTEAADDVKRAVAEVLDEGWRTGDIKAPDTPADKVVGTVMMGDLVVERIQPSGKPEQIGGRHPEDWDVTRAN</sequence>
<feature type="binding site" evidence="14">
    <location>
        <position position="239"/>
    </location>
    <ligand>
        <name>Mg(2+)</name>
        <dbReference type="ChEBI" id="CHEBI:18420"/>
    </ligand>
</feature>
<organism evidence="18">
    <name type="scientific">Muribaculaceae bacterium Z82</name>
    <dbReference type="NCBI Taxonomy" id="2304548"/>
    <lineage>
        <taxon>Bacteria</taxon>
        <taxon>Pseudomonadati</taxon>
        <taxon>Bacteroidota</taxon>
        <taxon>Bacteroidia</taxon>
        <taxon>Bacteroidales</taxon>
        <taxon>Muribaculaceae</taxon>
    </lineage>
</organism>
<accession>A0A7C9JPP9</accession>
<evidence type="ECO:0000313" key="18">
    <source>
        <dbReference type="EMBL" id="NBI33935.1"/>
    </source>
</evidence>
<evidence type="ECO:0000256" key="11">
    <source>
        <dbReference type="ARBA" id="ARBA00023027"/>
    </source>
</evidence>
<dbReference type="PANTHER" id="PTHR42979:SF1">
    <property type="entry name" value="3-ISOPROPYLMALATE DEHYDROGENASE"/>
    <property type="match status" value="1"/>
</dbReference>
<dbReference type="EC" id="1.1.1.85" evidence="14"/>
<evidence type="ECO:0000256" key="15">
    <source>
        <dbReference type="RuleBase" id="RU004445"/>
    </source>
</evidence>
<feature type="binding site" evidence="14">
    <location>
        <position position="142"/>
    </location>
    <ligand>
        <name>substrate</name>
    </ligand>
</feature>
<feature type="binding site" evidence="14">
    <location>
        <position position="263"/>
    </location>
    <ligand>
        <name>Mg(2+)</name>
        <dbReference type="ChEBI" id="CHEBI:18420"/>
    </ligand>
</feature>
<evidence type="ECO:0000256" key="1">
    <source>
        <dbReference type="ARBA" id="ARBA00000624"/>
    </source>
</evidence>
<evidence type="ECO:0000256" key="6">
    <source>
        <dbReference type="ARBA" id="ARBA00022430"/>
    </source>
</evidence>
<gene>
    <name evidence="14 18" type="primary">leuB</name>
    <name evidence="18" type="ORF">D1639_02565</name>
</gene>
<feature type="site" description="Important for catalysis" evidence="14">
    <location>
        <position position="149"/>
    </location>
</feature>
<evidence type="ECO:0000256" key="8">
    <source>
        <dbReference type="ARBA" id="ARBA00022723"/>
    </source>
</evidence>
<dbReference type="SUPFAM" id="SSF53659">
    <property type="entry name" value="Isocitrate/Isopropylmalate dehydrogenase-like"/>
    <property type="match status" value="1"/>
</dbReference>
<dbReference type="InterPro" id="IPR024084">
    <property type="entry name" value="IsoPropMal-DH-like_dom"/>
</dbReference>
<evidence type="ECO:0000259" key="17">
    <source>
        <dbReference type="SMART" id="SM01329"/>
    </source>
</evidence>
<dbReference type="SMART" id="SM01329">
    <property type="entry name" value="Iso_dh"/>
    <property type="match status" value="1"/>
</dbReference>
<comment type="pathway">
    <text evidence="3 14 15">Amino-acid biosynthesis; L-leucine biosynthesis; L-leucine from 3-methyl-2-oxobutanoate: step 3/4.</text>
</comment>
<feature type="binding site" evidence="14">
    <location>
        <position position="104"/>
    </location>
    <ligand>
        <name>substrate</name>
    </ligand>
</feature>
<evidence type="ECO:0000256" key="2">
    <source>
        <dbReference type="ARBA" id="ARBA00001936"/>
    </source>
</evidence>
<reference evidence="18" key="1">
    <citation type="submission" date="2018-08" db="EMBL/GenBank/DDBJ databases">
        <title>Murine metabolic-syndrome-specific gut microbial biobank.</title>
        <authorList>
            <person name="Liu C."/>
        </authorList>
    </citation>
    <scope>NUCLEOTIDE SEQUENCE [LARGE SCALE GENOMIC DNA]</scope>
    <source>
        <strain evidence="18">Z82</strain>
    </source>
</reference>
<evidence type="ECO:0000256" key="10">
    <source>
        <dbReference type="ARBA" id="ARBA00023002"/>
    </source>
</evidence>
<dbReference type="FunFam" id="3.40.718.10:FF:000006">
    <property type="entry name" value="3-isopropylmalate dehydrogenase"/>
    <property type="match status" value="1"/>
</dbReference>
<evidence type="ECO:0000256" key="16">
    <source>
        <dbReference type="SAM" id="MobiDB-lite"/>
    </source>
</evidence>
<proteinExistence type="inferred from homology"/>